<accession>A0A1P8WF28</accession>
<dbReference type="AlphaFoldDB" id="A0A1P8WF28"/>
<feature type="signal peptide" evidence="1">
    <location>
        <begin position="1"/>
        <end position="22"/>
    </location>
</feature>
<evidence type="ECO:0000256" key="1">
    <source>
        <dbReference type="SAM" id="SignalP"/>
    </source>
</evidence>
<dbReference type="Proteomes" id="UP000187735">
    <property type="component" value="Chromosome"/>
</dbReference>
<evidence type="ECO:0008006" key="4">
    <source>
        <dbReference type="Google" id="ProtNLM"/>
    </source>
</evidence>
<dbReference type="OrthoDB" id="211205at2"/>
<proteinExistence type="predicted"/>
<name>A0A1P8WF28_9PLAN</name>
<keyword evidence="1" id="KW-0732">Signal</keyword>
<gene>
    <name evidence="2" type="ORF">Fuma_02262</name>
</gene>
<evidence type="ECO:0000313" key="2">
    <source>
        <dbReference type="EMBL" id="APZ92651.1"/>
    </source>
</evidence>
<evidence type="ECO:0000313" key="3">
    <source>
        <dbReference type="Proteomes" id="UP000187735"/>
    </source>
</evidence>
<dbReference type="EMBL" id="CP017641">
    <property type="protein sequence ID" value="APZ92651.1"/>
    <property type="molecule type" value="Genomic_DNA"/>
</dbReference>
<dbReference type="KEGG" id="fmr:Fuma_02262"/>
<keyword evidence="3" id="KW-1185">Reference proteome</keyword>
<reference evidence="2 3" key="1">
    <citation type="journal article" date="2016" name="Front. Microbiol.">
        <title>Fuerstia marisgermanicae gen. nov., sp. nov., an Unusual Member of the Phylum Planctomycetes from the German Wadden Sea.</title>
        <authorList>
            <person name="Kohn T."/>
            <person name="Heuer A."/>
            <person name="Jogler M."/>
            <person name="Vollmers J."/>
            <person name="Boedeker C."/>
            <person name="Bunk B."/>
            <person name="Rast P."/>
            <person name="Borchert D."/>
            <person name="Glockner I."/>
            <person name="Freese H.M."/>
            <person name="Klenk H.P."/>
            <person name="Overmann J."/>
            <person name="Kaster A.K."/>
            <person name="Rohde M."/>
            <person name="Wiegand S."/>
            <person name="Jogler C."/>
        </authorList>
    </citation>
    <scope>NUCLEOTIDE SEQUENCE [LARGE SCALE GENOMIC DNA]</scope>
    <source>
        <strain evidence="2 3">NH11</strain>
    </source>
</reference>
<dbReference type="STRING" id="1891926.Fuma_02262"/>
<feature type="chain" id="PRO_5012817566" description="DUF3352 domain-containing protein" evidence="1">
    <location>
        <begin position="23"/>
        <end position="569"/>
    </location>
</feature>
<organism evidence="2 3">
    <name type="scientific">Fuerstiella marisgermanici</name>
    <dbReference type="NCBI Taxonomy" id="1891926"/>
    <lineage>
        <taxon>Bacteria</taxon>
        <taxon>Pseudomonadati</taxon>
        <taxon>Planctomycetota</taxon>
        <taxon>Planctomycetia</taxon>
        <taxon>Planctomycetales</taxon>
        <taxon>Planctomycetaceae</taxon>
        <taxon>Fuerstiella</taxon>
    </lineage>
</organism>
<protein>
    <recommendedName>
        <fullName evidence="4">DUF3352 domain-containing protein</fullName>
    </recommendedName>
</protein>
<dbReference type="RefSeq" id="WP_077024248.1">
    <property type="nucleotide sequence ID" value="NZ_CP017641.1"/>
</dbReference>
<sequence precursor="true">MRHQLSLLHVCLLMLTAVPAVAQQPNAFDLIPDTATFVVRLQTPDQTVKDVTNFVDQVQPGFGPVVEGQAAALGQAIQNPTLAGVDRTKDWYLLAFPSPGPNPSDSPPEAVYLIPVTDADAARAALGDRFGFAEKNGYLAWSEEAILAEQMKSCFDGKTAAISKKMDEASAKRMMASHLTVFINAEALKTTYADQLAQADETLEEALAALADQMKVASPGLDPEMALGVYRTMGAYLIQAARDSESAVASINIADGVLRIEELLTVAKGSQADEFLAAQPVSNMARLTNVPAGLDGYFGVSGDPTRLIAWAGEFIDSQVTDEAAKAKFQKSLKAMEGVKFGAYVGGGGLNMEQEGVMQLFGIAEVAPSAKMRAALMLFQDEMKYEIGGITQTQSFKPNAETIAGQTVDLYRFKQTFPPEMDPTGMQAAIHDRMYGDGTMQQRLVFNNDLITTTVGGGTEAMKQLLNSSKSTDSNMLKARAALHKESNLLLLTDVPNLVLDFAKLILETGAIPVPVQAEQLEPLKIAPSYAGFSMAVAPQQLHFRTNVPVETFQGFAQIGMFVQGLMMAN</sequence>